<dbReference type="EMBL" id="UINC01018906">
    <property type="protein sequence ID" value="SVA79747.1"/>
    <property type="molecule type" value="Genomic_DNA"/>
</dbReference>
<keyword evidence="4" id="KW-0862">Zinc</keyword>
<feature type="domain" description="Metallo-beta-lactamase" evidence="5">
    <location>
        <begin position="47"/>
        <end position="256"/>
    </location>
</feature>
<accession>A0A381YTB9</accession>
<gene>
    <name evidence="6" type="ORF">METZ01_LOCUS132601</name>
</gene>
<evidence type="ECO:0000313" key="6">
    <source>
        <dbReference type="EMBL" id="SVA79747.1"/>
    </source>
</evidence>
<proteinExistence type="inferred from homology"/>
<dbReference type="GO" id="GO:0046872">
    <property type="term" value="F:metal ion binding"/>
    <property type="evidence" value="ECO:0007669"/>
    <property type="project" value="UniProtKB-KW"/>
</dbReference>
<keyword evidence="3" id="KW-0378">Hydrolase</keyword>
<evidence type="ECO:0000256" key="1">
    <source>
        <dbReference type="ARBA" id="ARBA00007749"/>
    </source>
</evidence>
<keyword evidence="2" id="KW-0479">Metal-binding</keyword>
<dbReference type="CDD" id="cd16281">
    <property type="entry name" value="metallo-hydrolase-like_MBL-fold"/>
    <property type="match status" value="1"/>
</dbReference>
<dbReference type="InterPro" id="IPR001279">
    <property type="entry name" value="Metallo-B-lactamas"/>
</dbReference>
<dbReference type="InterPro" id="IPR036866">
    <property type="entry name" value="RibonucZ/Hydroxyglut_hydro"/>
</dbReference>
<evidence type="ECO:0000256" key="2">
    <source>
        <dbReference type="ARBA" id="ARBA00022723"/>
    </source>
</evidence>
<dbReference type="InterPro" id="IPR051013">
    <property type="entry name" value="MBL_superfamily_lactonases"/>
</dbReference>
<sequence>MNIGGYDLYSIETSSFALDGGAMFGIIPKPIWEKEAAADDKNRIQMVTRSLLLVGHDRKVIIDTGNGEKWQDKFKLIYNINTESLNLDSSLSKYGFTAEDITDVFCTHMHFDHIGGNTKLVDGKLEPVFPNASYWMQTENWALANSPSEKDQGSFMEADWSVLAENGMIKMVDGNESFLPKVNIEMSYGHTTGMMLPKIQDSSNTIVYMADLIPMAAHIPLPWVMAYDINPVLTVQEKREFLPKAVEGNWILFFEHDPIHQSCTVHFDGKHYRLKDSVIISE</sequence>
<dbReference type="GO" id="GO:0016787">
    <property type="term" value="F:hydrolase activity"/>
    <property type="evidence" value="ECO:0007669"/>
    <property type="project" value="UniProtKB-KW"/>
</dbReference>
<dbReference type="SUPFAM" id="SSF56281">
    <property type="entry name" value="Metallo-hydrolase/oxidoreductase"/>
    <property type="match status" value="1"/>
</dbReference>
<evidence type="ECO:0000259" key="5">
    <source>
        <dbReference type="SMART" id="SM00849"/>
    </source>
</evidence>
<dbReference type="PANTHER" id="PTHR42978">
    <property type="entry name" value="QUORUM-QUENCHING LACTONASE YTNP-RELATED-RELATED"/>
    <property type="match status" value="1"/>
</dbReference>
<evidence type="ECO:0000256" key="3">
    <source>
        <dbReference type="ARBA" id="ARBA00022801"/>
    </source>
</evidence>
<dbReference type="SMART" id="SM00849">
    <property type="entry name" value="Lactamase_B"/>
    <property type="match status" value="1"/>
</dbReference>
<dbReference type="Gene3D" id="3.60.15.10">
    <property type="entry name" value="Ribonuclease Z/Hydroxyacylglutathione hydrolase-like"/>
    <property type="match status" value="1"/>
</dbReference>
<organism evidence="6">
    <name type="scientific">marine metagenome</name>
    <dbReference type="NCBI Taxonomy" id="408172"/>
    <lineage>
        <taxon>unclassified sequences</taxon>
        <taxon>metagenomes</taxon>
        <taxon>ecological metagenomes</taxon>
    </lineage>
</organism>
<dbReference type="PANTHER" id="PTHR42978:SF6">
    <property type="entry name" value="QUORUM-QUENCHING LACTONASE YTNP-RELATED"/>
    <property type="match status" value="1"/>
</dbReference>
<protein>
    <recommendedName>
        <fullName evidence="5">Metallo-beta-lactamase domain-containing protein</fullName>
    </recommendedName>
</protein>
<reference evidence="6" key="1">
    <citation type="submission" date="2018-05" db="EMBL/GenBank/DDBJ databases">
        <authorList>
            <person name="Lanie J.A."/>
            <person name="Ng W.-L."/>
            <person name="Kazmierczak K.M."/>
            <person name="Andrzejewski T.M."/>
            <person name="Davidsen T.M."/>
            <person name="Wayne K.J."/>
            <person name="Tettelin H."/>
            <person name="Glass J.I."/>
            <person name="Rusch D."/>
            <person name="Podicherti R."/>
            <person name="Tsui H.-C.T."/>
            <person name="Winkler M.E."/>
        </authorList>
    </citation>
    <scope>NUCLEOTIDE SEQUENCE</scope>
</reference>
<comment type="similarity">
    <text evidence="1">Belongs to the metallo-beta-lactamase superfamily.</text>
</comment>
<dbReference type="AlphaFoldDB" id="A0A381YTB9"/>
<evidence type="ECO:0000256" key="4">
    <source>
        <dbReference type="ARBA" id="ARBA00022833"/>
    </source>
</evidence>
<dbReference type="Pfam" id="PF00753">
    <property type="entry name" value="Lactamase_B"/>
    <property type="match status" value="1"/>
</dbReference>
<name>A0A381YTB9_9ZZZZ</name>